<name>A0A1Y5SJD4_9RHOB</name>
<proteinExistence type="inferred from homology"/>
<dbReference type="EC" id="4.2.1.130" evidence="5"/>
<sequence>MSKVLFVLTSHTRMGNTSNPTGFYFEELAAPYWALVDAGHDVSIASIKGGAAVHDPKSLEAEPSDRPQSVRRFLEDSDAMEKLANTPNIAEMNAEDFDAIFLPGGHGTVWDFPASDALATIIGQIHDDGGVVAAVCHGPAGLMNAKRHDGKPLVEGKRVAGFTDAEEEAVELTDVVPFLLETRLRELGAIFEGAPNFTEHAVRDGRLITGQNPQSSEAVGRHLVSALADRDAQSAA</sequence>
<evidence type="ECO:0000313" key="5">
    <source>
        <dbReference type="EMBL" id="SLN41804.1"/>
    </source>
</evidence>
<dbReference type="OrthoDB" id="9792284at2"/>
<gene>
    <name evidence="5" type="primary">hchA</name>
    <name evidence="5" type="ORF">PSJ8397_02114</name>
</gene>
<dbReference type="Pfam" id="PF01965">
    <property type="entry name" value="DJ-1_PfpI"/>
    <property type="match status" value="1"/>
</dbReference>
<reference evidence="5 6" key="1">
    <citation type="submission" date="2017-03" db="EMBL/GenBank/DDBJ databases">
        <authorList>
            <person name="Afonso C.L."/>
            <person name="Miller P.J."/>
            <person name="Scott M.A."/>
            <person name="Spackman E."/>
            <person name="Goraichik I."/>
            <person name="Dimitrov K.M."/>
            <person name="Suarez D.L."/>
            <person name="Swayne D.E."/>
        </authorList>
    </citation>
    <scope>NUCLEOTIDE SEQUENCE [LARGE SCALE GENOMIC DNA]</scope>
    <source>
        <strain evidence="5 6">CECT 8397</strain>
    </source>
</reference>
<dbReference type="InterPro" id="IPR029062">
    <property type="entry name" value="Class_I_gatase-like"/>
</dbReference>
<dbReference type="AlphaFoldDB" id="A0A1Y5SJD4"/>
<dbReference type="GO" id="GO:0019243">
    <property type="term" value="P:methylglyoxal catabolic process to D-lactate via S-lactoyl-glutathione"/>
    <property type="evidence" value="ECO:0007669"/>
    <property type="project" value="TreeGrafter"/>
</dbReference>
<dbReference type="PANTHER" id="PTHR48094">
    <property type="entry name" value="PROTEIN/NUCLEIC ACID DEGLYCASE DJ-1-RELATED"/>
    <property type="match status" value="1"/>
</dbReference>
<dbReference type="RefSeq" id="WP_085864535.1">
    <property type="nucleotide sequence ID" value="NZ_FWFT01000003.1"/>
</dbReference>
<keyword evidence="1" id="KW-0346">Stress response</keyword>
<comment type="similarity">
    <text evidence="3">Belongs to the peptidase C56 family. HSP31-like subfamily.</text>
</comment>
<evidence type="ECO:0000313" key="6">
    <source>
        <dbReference type="Proteomes" id="UP000193623"/>
    </source>
</evidence>
<dbReference type="InterPro" id="IPR050325">
    <property type="entry name" value="Prot/Nucl_acid_deglycase"/>
</dbReference>
<dbReference type="Proteomes" id="UP000193623">
    <property type="component" value="Unassembled WGS sequence"/>
</dbReference>
<evidence type="ECO:0000256" key="1">
    <source>
        <dbReference type="ARBA" id="ARBA00023016"/>
    </source>
</evidence>
<dbReference type="SUPFAM" id="SSF52317">
    <property type="entry name" value="Class I glutamine amidotransferase-like"/>
    <property type="match status" value="1"/>
</dbReference>
<dbReference type="GO" id="GO:0005737">
    <property type="term" value="C:cytoplasm"/>
    <property type="evidence" value="ECO:0007669"/>
    <property type="project" value="TreeGrafter"/>
</dbReference>
<evidence type="ECO:0000256" key="3">
    <source>
        <dbReference type="ARBA" id="ARBA00038493"/>
    </source>
</evidence>
<evidence type="ECO:0000256" key="2">
    <source>
        <dbReference type="ARBA" id="ARBA00023239"/>
    </source>
</evidence>
<dbReference type="CDD" id="cd03141">
    <property type="entry name" value="GATase1_Hsp31_like"/>
    <property type="match status" value="1"/>
</dbReference>
<accession>A0A1Y5SJD4</accession>
<protein>
    <submittedName>
        <fullName evidence="5">Molecular chaperone Hsp31 and glyoxalase 3</fullName>
        <ecNumber evidence="5">4.2.1.130</ecNumber>
    </submittedName>
</protein>
<dbReference type="EMBL" id="FWFT01000003">
    <property type="protein sequence ID" value="SLN41804.1"/>
    <property type="molecule type" value="Genomic_DNA"/>
</dbReference>
<evidence type="ECO:0000259" key="4">
    <source>
        <dbReference type="Pfam" id="PF01965"/>
    </source>
</evidence>
<dbReference type="InterPro" id="IPR002818">
    <property type="entry name" value="DJ-1/PfpI"/>
</dbReference>
<keyword evidence="2 5" id="KW-0456">Lyase</keyword>
<feature type="domain" description="DJ-1/PfpI" evidence="4">
    <location>
        <begin position="27"/>
        <end position="225"/>
    </location>
</feature>
<dbReference type="PANTHER" id="PTHR48094:SF11">
    <property type="entry name" value="GLUTATHIONE-INDEPENDENT GLYOXALASE HSP31-RELATED"/>
    <property type="match status" value="1"/>
</dbReference>
<dbReference type="GO" id="GO:0019172">
    <property type="term" value="F:glyoxalase III activity"/>
    <property type="evidence" value="ECO:0007669"/>
    <property type="project" value="UniProtKB-EC"/>
</dbReference>
<organism evidence="5 6">
    <name type="scientific">Pseudooctadecabacter jejudonensis</name>
    <dbReference type="NCBI Taxonomy" id="1391910"/>
    <lineage>
        <taxon>Bacteria</taxon>
        <taxon>Pseudomonadati</taxon>
        <taxon>Pseudomonadota</taxon>
        <taxon>Alphaproteobacteria</taxon>
        <taxon>Rhodobacterales</taxon>
        <taxon>Paracoccaceae</taxon>
        <taxon>Pseudooctadecabacter</taxon>
    </lineage>
</organism>
<keyword evidence="6" id="KW-1185">Reference proteome</keyword>
<dbReference type="Gene3D" id="3.40.50.880">
    <property type="match status" value="1"/>
</dbReference>